<dbReference type="AlphaFoldDB" id="A0A0G1XLU8"/>
<gene>
    <name evidence="2" type="ORF">UY27_C0023G0018</name>
</gene>
<evidence type="ECO:0000313" key="3">
    <source>
        <dbReference type="Proteomes" id="UP000034661"/>
    </source>
</evidence>
<keyword evidence="1" id="KW-0472">Membrane</keyword>
<evidence type="ECO:0000256" key="1">
    <source>
        <dbReference type="SAM" id="Phobius"/>
    </source>
</evidence>
<keyword evidence="1" id="KW-0812">Transmembrane</keyword>
<dbReference type="EMBL" id="LCPJ01000023">
    <property type="protein sequence ID" value="KKU95310.1"/>
    <property type="molecule type" value="Genomic_DNA"/>
</dbReference>
<protein>
    <submittedName>
        <fullName evidence="2">Uncharacterized protein</fullName>
    </submittedName>
</protein>
<proteinExistence type="predicted"/>
<reference evidence="2 3" key="1">
    <citation type="journal article" date="2015" name="Nature">
        <title>rRNA introns, odd ribosomes, and small enigmatic genomes across a large radiation of phyla.</title>
        <authorList>
            <person name="Brown C.T."/>
            <person name="Hug L.A."/>
            <person name="Thomas B.C."/>
            <person name="Sharon I."/>
            <person name="Castelle C.J."/>
            <person name="Singh A."/>
            <person name="Wilkins M.J."/>
            <person name="Williams K.H."/>
            <person name="Banfield J.F."/>
        </authorList>
    </citation>
    <scope>NUCLEOTIDE SEQUENCE [LARGE SCALE GENOMIC DNA]</scope>
</reference>
<accession>A0A0G1XLU8</accession>
<feature type="transmembrane region" description="Helical" evidence="1">
    <location>
        <begin position="75"/>
        <end position="97"/>
    </location>
</feature>
<evidence type="ECO:0000313" key="2">
    <source>
        <dbReference type="EMBL" id="KKU95310.1"/>
    </source>
</evidence>
<sequence>MNLPDIFFKNNPTAKALGGDNIFTVTSKLLPNIIMIAGLTAIFYAVIWVGWNVITTAGEDTKAKLSEQARLSMTYGLIGFLLVVSAYFILQIVGKVFGIDFIKPNLP</sequence>
<dbReference type="Proteomes" id="UP000034661">
    <property type="component" value="Unassembled WGS sequence"/>
</dbReference>
<organism evidence="2 3">
    <name type="scientific">Candidatus Gottesmanbacteria bacterium GW2011_GWA1_48_13</name>
    <dbReference type="NCBI Taxonomy" id="1618439"/>
    <lineage>
        <taxon>Bacteria</taxon>
        <taxon>Candidatus Gottesmaniibacteriota</taxon>
    </lineage>
</organism>
<feature type="transmembrane region" description="Helical" evidence="1">
    <location>
        <begin position="33"/>
        <end position="54"/>
    </location>
</feature>
<comment type="caution">
    <text evidence="2">The sequence shown here is derived from an EMBL/GenBank/DDBJ whole genome shotgun (WGS) entry which is preliminary data.</text>
</comment>
<name>A0A0G1XLU8_9BACT</name>
<keyword evidence="1" id="KW-1133">Transmembrane helix</keyword>